<evidence type="ECO:0000313" key="1">
    <source>
        <dbReference type="Proteomes" id="UP000036681"/>
    </source>
</evidence>
<protein>
    <submittedName>
        <fullName evidence="2">PH domain-containing protein</fullName>
    </submittedName>
</protein>
<organism evidence="1 2">
    <name type="scientific">Ascaris lumbricoides</name>
    <name type="common">Giant roundworm</name>
    <dbReference type="NCBI Taxonomy" id="6252"/>
    <lineage>
        <taxon>Eukaryota</taxon>
        <taxon>Metazoa</taxon>
        <taxon>Ecdysozoa</taxon>
        <taxon>Nematoda</taxon>
        <taxon>Chromadorea</taxon>
        <taxon>Rhabditida</taxon>
        <taxon>Spirurina</taxon>
        <taxon>Ascaridomorpha</taxon>
        <taxon>Ascaridoidea</taxon>
        <taxon>Ascarididae</taxon>
        <taxon>Ascaris</taxon>
    </lineage>
</organism>
<dbReference type="Proteomes" id="UP000036681">
    <property type="component" value="Unplaced"/>
</dbReference>
<keyword evidence="1" id="KW-1185">Reference proteome</keyword>
<sequence length="49" mass="5483">MAFPLVDTNEKEKWISSLREDEARGGEWTPSGCYSPTGFGRPPVVCPQR</sequence>
<dbReference type="AlphaFoldDB" id="A0A9J2P753"/>
<accession>A0A9J2P753</accession>
<proteinExistence type="predicted"/>
<dbReference type="WBParaSite" id="ALUE_0000549601-mRNA-1">
    <property type="protein sequence ID" value="ALUE_0000549601-mRNA-1"/>
    <property type="gene ID" value="ALUE_0000549601"/>
</dbReference>
<evidence type="ECO:0000313" key="2">
    <source>
        <dbReference type="WBParaSite" id="ALUE_0000549601-mRNA-1"/>
    </source>
</evidence>
<reference evidence="2" key="1">
    <citation type="submission" date="2023-03" db="UniProtKB">
        <authorList>
            <consortium name="WormBaseParasite"/>
        </authorList>
    </citation>
    <scope>IDENTIFICATION</scope>
</reference>
<name>A0A9J2P753_ASCLU</name>